<dbReference type="GO" id="GO:0005874">
    <property type="term" value="C:microtubule"/>
    <property type="evidence" value="ECO:0007669"/>
    <property type="project" value="UniProtKB-KW"/>
</dbReference>
<dbReference type="GO" id="GO:0031122">
    <property type="term" value="P:cytoplasmic microtubule organization"/>
    <property type="evidence" value="ECO:0007669"/>
    <property type="project" value="TreeGrafter"/>
</dbReference>
<accession>A0A1E3JJ73</accession>
<dbReference type="InterPro" id="IPR007259">
    <property type="entry name" value="GCP"/>
</dbReference>
<dbReference type="PANTHER" id="PTHR19302:SF27">
    <property type="entry name" value="GAMMA-TUBULIN COMPLEX COMPONENT 4"/>
    <property type="match status" value="1"/>
</dbReference>
<feature type="compositionally biased region" description="Low complexity" evidence="7">
    <location>
        <begin position="588"/>
        <end position="604"/>
    </location>
</feature>
<dbReference type="InterPro" id="IPR040457">
    <property type="entry name" value="GCP_C"/>
</dbReference>
<feature type="region of interest" description="Disordered" evidence="7">
    <location>
        <begin position="424"/>
        <end position="446"/>
    </location>
</feature>
<comment type="similarity">
    <text evidence="2 6">Belongs to the TUBGCP family.</text>
</comment>
<feature type="compositionally biased region" description="Basic and acidic residues" evidence="7">
    <location>
        <begin position="435"/>
        <end position="446"/>
    </location>
</feature>
<evidence type="ECO:0000256" key="3">
    <source>
        <dbReference type="ARBA" id="ARBA00022490"/>
    </source>
</evidence>
<gene>
    <name evidence="10" type="ORF">L198_03011</name>
</gene>
<reference evidence="10 11" key="1">
    <citation type="submission" date="2016-06" db="EMBL/GenBank/DDBJ databases">
        <title>Evolution of pathogenesis and genome organization in the Tremellales.</title>
        <authorList>
            <person name="Cuomo C."/>
            <person name="Litvintseva A."/>
            <person name="Heitman J."/>
            <person name="Chen Y."/>
            <person name="Sun S."/>
            <person name="Springer D."/>
            <person name="Dromer F."/>
            <person name="Young S."/>
            <person name="Zeng Q."/>
            <person name="Chapman S."/>
            <person name="Gujja S."/>
            <person name="Saif S."/>
            <person name="Birren B."/>
        </authorList>
    </citation>
    <scope>NUCLEOTIDE SEQUENCE [LARGE SCALE GENOMIC DNA]</scope>
    <source>
        <strain evidence="10 11">CBS 7118</strain>
    </source>
</reference>
<dbReference type="GO" id="GO:0007020">
    <property type="term" value="P:microtubule nucleation"/>
    <property type="evidence" value="ECO:0007669"/>
    <property type="project" value="InterPro"/>
</dbReference>
<dbReference type="GO" id="GO:0051225">
    <property type="term" value="P:spindle assembly"/>
    <property type="evidence" value="ECO:0007669"/>
    <property type="project" value="TreeGrafter"/>
</dbReference>
<feature type="region of interest" description="Disordered" evidence="7">
    <location>
        <begin position="585"/>
        <end position="654"/>
    </location>
</feature>
<dbReference type="GO" id="GO:0000922">
    <property type="term" value="C:spindle pole"/>
    <property type="evidence" value="ECO:0007669"/>
    <property type="project" value="InterPro"/>
</dbReference>
<organism evidence="10 11">
    <name type="scientific">Cryptococcus wingfieldii CBS 7118</name>
    <dbReference type="NCBI Taxonomy" id="1295528"/>
    <lineage>
        <taxon>Eukaryota</taxon>
        <taxon>Fungi</taxon>
        <taxon>Dikarya</taxon>
        <taxon>Basidiomycota</taxon>
        <taxon>Agaricomycotina</taxon>
        <taxon>Tremellomycetes</taxon>
        <taxon>Tremellales</taxon>
        <taxon>Cryptococcaceae</taxon>
        <taxon>Cryptococcus</taxon>
    </lineage>
</organism>
<dbReference type="GO" id="GO:0051011">
    <property type="term" value="F:microtubule minus-end binding"/>
    <property type="evidence" value="ECO:0007669"/>
    <property type="project" value="TreeGrafter"/>
</dbReference>
<proteinExistence type="inferred from homology"/>
<evidence type="ECO:0000256" key="2">
    <source>
        <dbReference type="ARBA" id="ARBA00010337"/>
    </source>
</evidence>
<dbReference type="GO" id="GO:0000930">
    <property type="term" value="C:gamma-tubulin complex"/>
    <property type="evidence" value="ECO:0007669"/>
    <property type="project" value="TreeGrafter"/>
</dbReference>
<evidence type="ECO:0000313" key="11">
    <source>
        <dbReference type="Proteomes" id="UP000094819"/>
    </source>
</evidence>
<dbReference type="AlphaFoldDB" id="A0A1E3JJ73"/>
<dbReference type="Proteomes" id="UP000094819">
    <property type="component" value="Unassembled WGS sequence"/>
</dbReference>
<evidence type="ECO:0000256" key="4">
    <source>
        <dbReference type="ARBA" id="ARBA00022701"/>
    </source>
</evidence>
<evidence type="ECO:0000256" key="6">
    <source>
        <dbReference type="RuleBase" id="RU363050"/>
    </source>
</evidence>
<dbReference type="OrthoDB" id="1608002at2759"/>
<evidence type="ECO:0000259" key="9">
    <source>
        <dbReference type="Pfam" id="PF17681"/>
    </source>
</evidence>
<feature type="domain" description="Gamma tubulin complex component protein N-terminal" evidence="9">
    <location>
        <begin position="2"/>
        <end position="332"/>
    </location>
</feature>
<comment type="subcellular location">
    <subcellularLocation>
        <location evidence="1 6">Cytoplasm</location>
        <location evidence="1 6">Cytoskeleton</location>
        <location evidence="1 6">Microtubule organizing center</location>
    </subcellularLocation>
</comment>
<dbReference type="GO" id="GO:0000278">
    <property type="term" value="P:mitotic cell cycle"/>
    <property type="evidence" value="ECO:0007669"/>
    <property type="project" value="TreeGrafter"/>
</dbReference>
<dbReference type="GO" id="GO:0044732">
    <property type="term" value="C:mitotic spindle pole body"/>
    <property type="evidence" value="ECO:0007669"/>
    <property type="project" value="TreeGrafter"/>
</dbReference>
<evidence type="ECO:0000256" key="1">
    <source>
        <dbReference type="ARBA" id="ARBA00004267"/>
    </source>
</evidence>
<keyword evidence="3 6" id="KW-0963">Cytoplasm</keyword>
<comment type="caution">
    <text evidence="10">The sequence shown here is derived from an EMBL/GenBank/DDBJ whole genome shotgun (WGS) entry which is preliminary data.</text>
</comment>
<dbReference type="PANTHER" id="PTHR19302">
    <property type="entry name" value="GAMMA TUBULIN COMPLEX PROTEIN"/>
    <property type="match status" value="1"/>
</dbReference>
<keyword evidence="5 6" id="KW-0206">Cytoskeleton</keyword>
<dbReference type="InterPro" id="IPR041470">
    <property type="entry name" value="GCP_N"/>
</dbReference>
<dbReference type="EMBL" id="AWGH01000007">
    <property type="protein sequence ID" value="ODO00686.1"/>
    <property type="molecule type" value="Genomic_DNA"/>
</dbReference>
<dbReference type="RefSeq" id="XP_019032878.1">
    <property type="nucleotide sequence ID" value="XM_019175146.1"/>
</dbReference>
<keyword evidence="11" id="KW-1185">Reference proteome</keyword>
<dbReference type="InterPro" id="IPR042241">
    <property type="entry name" value="GCP_C_sf"/>
</dbReference>
<evidence type="ECO:0000256" key="7">
    <source>
        <dbReference type="SAM" id="MobiDB-lite"/>
    </source>
</evidence>
<name>A0A1E3JJ73_9TREE</name>
<feature type="compositionally biased region" description="Polar residues" evidence="7">
    <location>
        <begin position="626"/>
        <end position="641"/>
    </location>
</feature>
<protein>
    <recommendedName>
        <fullName evidence="6">Spindle pole body component</fullName>
    </recommendedName>
</protein>
<dbReference type="GeneID" id="30192224"/>
<dbReference type="Pfam" id="PF17681">
    <property type="entry name" value="GCP_N_terminal"/>
    <property type="match status" value="1"/>
</dbReference>
<evidence type="ECO:0000259" key="8">
    <source>
        <dbReference type="Pfam" id="PF04130"/>
    </source>
</evidence>
<dbReference type="GO" id="GO:0051321">
    <property type="term" value="P:meiotic cell cycle"/>
    <property type="evidence" value="ECO:0007669"/>
    <property type="project" value="TreeGrafter"/>
</dbReference>
<evidence type="ECO:0000256" key="5">
    <source>
        <dbReference type="ARBA" id="ARBA00023212"/>
    </source>
</evidence>
<evidence type="ECO:0000313" key="10">
    <source>
        <dbReference type="EMBL" id="ODO00686.1"/>
    </source>
</evidence>
<dbReference type="GO" id="GO:0043015">
    <property type="term" value="F:gamma-tubulin binding"/>
    <property type="evidence" value="ECO:0007669"/>
    <property type="project" value="InterPro"/>
</dbReference>
<sequence>MLAEVLLVLGGHPSSLFVPHPSQAAVPKTYQVSPALCEYLHPGEISSLNSLASLAFQYTQVKKWAASTLKLGREAVLAESLYSSRKGRQRQPEDSGLAAPDQYLSTLAANTLEVLSEYDLLIIDTEARILSFDASLVQDQQGYVPLTIIVATFDKWIAPIASLKRMVDQLSSTEHGDWTPGKIIDLVHEKTQTGNPFLKVIFTSLSNSLRHVFLTHLVSFILYGIAPTLSTPTSPAIGLDIGADPLSPQHRAFALNEELLPSSMQGKTKESILYVGRVAATLKREGRSLPTQLVSGLREHIMSVKWLEEGEGLGEAIEKARAEVGEWLWKHILTGAQVADSIETLGNFFLLRKADYAISTIREISQLRLDKLITSNPHSSSSVIREQDLDLALRRASVGTSAGQDAGLDKLRYKMEKGPLRAILPSLPPKVPRKGGADRSGDGLPDERSNIRQLFSSSLLGTPLTLTTTITWPLDLFMTPLAISTYSDIQSYLTAIRHTHLAVLNCWTSLSAAQRQRRKWTGVTEGGTPEEADARKWLARTAWGTVRLMLFFIDQLQSHFMTDIIDVQHRRLLEQLEIDNVSSSTLDGSLRGSMRGSVRGSVSRTAPTPVKSAAASTVEGRRPASPYNTETQGLHDSQSIRPNRAPPTPSRKQGPSFLDFLTLRQIHTRHLAFLREALLISDVGIATLTRDILDTCRRFTGLVERWGGDVLPELLMEGIEGEEVGKMVQERAQAVEEINEALHEHLTDFFGALLETQQPGASDPDRSTTGGGSLSRTMRVAQISRMMSRQTSLTAAAMNNVNKGAKSKVQLEKEEKGLEAEAAMARHIDQLLLRLDFNEVLTAWRLKGTDGEYMGSVLVEGGL</sequence>
<dbReference type="Pfam" id="PF04130">
    <property type="entry name" value="GCP_C_terminal"/>
    <property type="match status" value="1"/>
</dbReference>
<feature type="domain" description="Gamma tubulin complex component C-terminal" evidence="8">
    <location>
        <begin position="435"/>
        <end position="839"/>
    </location>
</feature>
<dbReference type="Gene3D" id="1.20.120.1900">
    <property type="entry name" value="Gamma-tubulin complex, C-terminal domain"/>
    <property type="match status" value="1"/>
</dbReference>
<keyword evidence="4 6" id="KW-0493">Microtubule</keyword>